<evidence type="ECO:0000313" key="1">
    <source>
        <dbReference type="EMBL" id="QNO52396.1"/>
    </source>
</evidence>
<sequence>MKLYSLIAILAVCLAIVSGLYINSGVTAVNSEAKQGNSTISVSGTGAIETEPNQAKVCLGVETQSKNVTEALDENSLRMTAVIEAMKALGISKDNIETTYFNIYPVIDYENKSKQIEGYKVNNEVTVELDDLGKIGKVIEEAINTGANRVRRIEFDLTEDKKKELREEAIKEACDDARAKADAIASGLGLELVRVSAVSESGVYVEPYREVGFEDTKASAPPIAPKEVKVSATINVVYECR</sequence>
<protein>
    <recommendedName>
        <fullName evidence="2">26 kDa periplasmic immunogenic protein</fullName>
    </recommendedName>
</protein>
<dbReference type="InterPro" id="IPR052022">
    <property type="entry name" value="26kDa_periplasmic_antigen"/>
</dbReference>
<name>A0A7G9YWL2_9EURY</name>
<dbReference type="PANTHER" id="PTHR34387">
    <property type="entry name" value="SLR1258 PROTEIN"/>
    <property type="match status" value="1"/>
</dbReference>
<dbReference type="Pfam" id="PF04402">
    <property type="entry name" value="SIMPL"/>
    <property type="match status" value="1"/>
</dbReference>
<reference evidence="1" key="1">
    <citation type="submission" date="2020-06" db="EMBL/GenBank/DDBJ databases">
        <title>Unique genomic features of the anaerobic methanotrophic archaea.</title>
        <authorList>
            <person name="Chadwick G.L."/>
            <person name="Skennerton C.T."/>
            <person name="Laso-Perez R."/>
            <person name="Leu A.O."/>
            <person name="Speth D.R."/>
            <person name="Yu H."/>
            <person name="Morgan-Lang C."/>
            <person name="Hatzenpichler R."/>
            <person name="Goudeau D."/>
            <person name="Malmstrom R."/>
            <person name="Brazelton W.J."/>
            <person name="Woyke T."/>
            <person name="Hallam S.J."/>
            <person name="Tyson G.W."/>
            <person name="Wegener G."/>
            <person name="Boetius A."/>
            <person name="Orphan V."/>
        </authorList>
    </citation>
    <scope>NUCLEOTIDE SEQUENCE</scope>
</reference>
<dbReference type="InterPro" id="IPR007497">
    <property type="entry name" value="SIMPL/DUF541"/>
</dbReference>
<dbReference type="GO" id="GO:0006974">
    <property type="term" value="P:DNA damage response"/>
    <property type="evidence" value="ECO:0007669"/>
    <property type="project" value="TreeGrafter"/>
</dbReference>
<dbReference type="PANTHER" id="PTHR34387:SF2">
    <property type="entry name" value="SLR1258 PROTEIN"/>
    <property type="match status" value="1"/>
</dbReference>
<proteinExistence type="predicted"/>
<evidence type="ECO:0008006" key="2">
    <source>
        <dbReference type="Google" id="ProtNLM"/>
    </source>
</evidence>
<dbReference type="EMBL" id="MT631509">
    <property type="protein sequence ID" value="QNO52396.1"/>
    <property type="molecule type" value="Genomic_DNA"/>
</dbReference>
<dbReference type="Gene3D" id="3.30.110.170">
    <property type="entry name" value="Protein of unknown function (DUF541), domain 1"/>
    <property type="match status" value="1"/>
</dbReference>
<dbReference type="AlphaFoldDB" id="A0A7G9YWL2"/>
<organism evidence="1">
    <name type="scientific">Candidatus Methanophagaceae archaeon ANME-1 ERB6</name>
    <dbReference type="NCBI Taxonomy" id="2759912"/>
    <lineage>
        <taxon>Archaea</taxon>
        <taxon>Methanobacteriati</taxon>
        <taxon>Methanobacteriota</taxon>
        <taxon>Stenosarchaea group</taxon>
        <taxon>Methanomicrobia</taxon>
        <taxon>Candidatus Methanophagales</taxon>
        <taxon>Candidatus Methanophagaceae</taxon>
    </lineage>
</organism>
<gene>
    <name evidence="1" type="ORF">IAKEDICC_00017</name>
</gene>
<accession>A0A7G9YWL2</accession>
<dbReference type="Gene3D" id="3.30.70.2970">
    <property type="entry name" value="Protein of unknown function (DUF541), domain 2"/>
    <property type="match status" value="1"/>
</dbReference>